<accession>A0ACB9D0L9</accession>
<dbReference type="Proteomes" id="UP001055811">
    <property type="component" value="Linkage Group LG05"/>
</dbReference>
<comment type="caution">
    <text evidence="1">The sequence shown here is derived from an EMBL/GenBank/DDBJ whole genome shotgun (WGS) entry which is preliminary data.</text>
</comment>
<protein>
    <submittedName>
        <fullName evidence="1">Uncharacterized protein</fullName>
    </submittedName>
</protein>
<proteinExistence type="predicted"/>
<gene>
    <name evidence="1" type="ORF">L2E82_30400</name>
</gene>
<sequence>MAAATQFKAVSMIFVVAAVLFASSVSGQDLGIAPTGMDTGSGYSLPVSGLILCAYYTIEFDFLNCELALAMIIRSAVCFGICLPPTQTS</sequence>
<dbReference type="EMBL" id="CM042013">
    <property type="protein sequence ID" value="KAI3739985.1"/>
    <property type="molecule type" value="Genomic_DNA"/>
</dbReference>
<evidence type="ECO:0000313" key="2">
    <source>
        <dbReference type="Proteomes" id="UP001055811"/>
    </source>
</evidence>
<reference evidence="1 2" key="2">
    <citation type="journal article" date="2022" name="Mol. Ecol. Resour.">
        <title>The genomes of chicory, endive, great burdock and yacon provide insights into Asteraceae paleo-polyploidization history and plant inulin production.</title>
        <authorList>
            <person name="Fan W."/>
            <person name="Wang S."/>
            <person name="Wang H."/>
            <person name="Wang A."/>
            <person name="Jiang F."/>
            <person name="Liu H."/>
            <person name="Zhao H."/>
            <person name="Xu D."/>
            <person name="Zhang Y."/>
        </authorList>
    </citation>
    <scope>NUCLEOTIDE SEQUENCE [LARGE SCALE GENOMIC DNA]</scope>
    <source>
        <strain evidence="2">cv. Punajuju</strain>
        <tissue evidence="1">Leaves</tissue>
    </source>
</reference>
<name>A0ACB9D0L9_CICIN</name>
<evidence type="ECO:0000313" key="1">
    <source>
        <dbReference type="EMBL" id="KAI3739985.1"/>
    </source>
</evidence>
<reference evidence="2" key="1">
    <citation type="journal article" date="2022" name="Mol. Ecol. Resour.">
        <title>The genomes of chicory, endive, great burdock and yacon provide insights into Asteraceae palaeo-polyploidization history and plant inulin production.</title>
        <authorList>
            <person name="Fan W."/>
            <person name="Wang S."/>
            <person name="Wang H."/>
            <person name="Wang A."/>
            <person name="Jiang F."/>
            <person name="Liu H."/>
            <person name="Zhao H."/>
            <person name="Xu D."/>
            <person name="Zhang Y."/>
        </authorList>
    </citation>
    <scope>NUCLEOTIDE SEQUENCE [LARGE SCALE GENOMIC DNA]</scope>
    <source>
        <strain evidence="2">cv. Punajuju</strain>
    </source>
</reference>
<organism evidence="1 2">
    <name type="scientific">Cichorium intybus</name>
    <name type="common">Chicory</name>
    <dbReference type="NCBI Taxonomy" id="13427"/>
    <lineage>
        <taxon>Eukaryota</taxon>
        <taxon>Viridiplantae</taxon>
        <taxon>Streptophyta</taxon>
        <taxon>Embryophyta</taxon>
        <taxon>Tracheophyta</taxon>
        <taxon>Spermatophyta</taxon>
        <taxon>Magnoliopsida</taxon>
        <taxon>eudicotyledons</taxon>
        <taxon>Gunneridae</taxon>
        <taxon>Pentapetalae</taxon>
        <taxon>asterids</taxon>
        <taxon>campanulids</taxon>
        <taxon>Asterales</taxon>
        <taxon>Asteraceae</taxon>
        <taxon>Cichorioideae</taxon>
        <taxon>Cichorieae</taxon>
        <taxon>Cichoriinae</taxon>
        <taxon>Cichorium</taxon>
    </lineage>
</organism>
<keyword evidence="2" id="KW-1185">Reference proteome</keyword>